<feature type="non-terminal residue" evidence="2">
    <location>
        <position position="114"/>
    </location>
</feature>
<accession>A0A699YJR0</accession>
<dbReference type="InterPro" id="IPR006693">
    <property type="entry name" value="AB_hydrolase_lipase"/>
</dbReference>
<name>A0A699YJR0_HAELA</name>
<protein>
    <submittedName>
        <fullName evidence="2">Gastric triacylglycerol lipase</fullName>
    </submittedName>
</protein>
<feature type="domain" description="Partial AB-hydrolase lipase" evidence="1">
    <location>
        <begin position="39"/>
        <end position="101"/>
    </location>
</feature>
<dbReference type="Proteomes" id="UP000485058">
    <property type="component" value="Unassembled WGS sequence"/>
</dbReference>
<dbReference type="SMR" id="A0A699YJR0"/>
<keyword evidence="3" id="KW-1185">Reference proteome</keyword>
<sequence>MALQPTSGSLRSGLVWAKPAQQPTKFGSTDRLTLTGMEDMVLTKGYPLEKHTTLTADGYLLTNFRIPSGRTSAALPGHGAARQPVLLIHGLSLSSTCWVMNAPNVSLAFILADA</sequence>
<dbReference type="GO" id="GO:0006629">
    <property type="term" value="P:lipid metabolic process"/>
    <property type="evidence" value="ECO:0007669"/>
    <property type="project" value="InterPro"/>
</dbReference>
<dbReference type="EMBL" id="BLLF01000075">
    <property type="protein sequence ID" value="GFH07114.1"/>
    <property type="molecule type" value="Genomic_DNA"/>
</dbReference>
<dbReference type="Gene3D" id="3.40.50.1820">
    <property type="entry name" value="alpha/beta hydrolase"/>
    <property type="match status" value="1"/>
</dbReference>
<proteinExistence type="predicted"/>
<dbReference type="InterPro" id="IPR029058">
    <property type="entry name" value="AB_hydrolase_fold"/>
</dbReference>
<organism evidence="2 3">
    <name type="scientific">Haematococcus lacustris</name>
    <name type="common">Green alga</name>
    <name type="synonym">Haematococcus pluvialis</name>
    <dbReference type="NCBI Taxonomy" id="44745"/>
    <lineage>
        <taxon>Eukaryota</taxon>
        <taxon>Viridiplantae</taxon>
        <taxon>Chlorophyta</taxon>
        <taxon>core chlorophytes</taxon>
        <taxon>Chlorophyceae</taxon>
        <taxon>CS clade</taxon>
        <taxon>Chlamydomonadales</taxon>
        <taxon>Haematococcaceae</taxon>
        <taxon>Haematococcus</taxon>
    </lineage>
</organism>
<dbReference type="Pfam" id="PF04083">
    <property type="entry name" value="Abhydro_lipase"/>
    <property type="match status" value="1"/>
</dbReference>
<evidence type="ECO:0000313" key="3">
    <source>
        <dbReference type="Proteomes" id="UP000485058"/>
    </source>
</evidence>
<dbReference type="PANTHER" id="PTHR11005">
    <property type="entry name" value="LYSOSOMAL ACID LIPASE-RELATED"/>
    <property type="match status" value="1"/>
</dbReference>
<comment type="caution">
    <text evidence="2">The sequence shown here is derived from an EMBL/GenBank/DDBJ whole genome shotgun (WGS) entry which is preliminary data.</text>
</comment>
<evidence type="ECO:0000313" key="2">
    <source>
        <dbReference type="EMBL" id="GFH07114.1"/>
    </source>
</evidence>
<dbReference type="AlphaFoldDB" id="A0A699YJR0"/>
<dbReference type="SUPFAM" id="SSF53474">
    <property type="entry name" value="alpha/beta-Hydrolases"/>
    <property type="match status" value="1"/>
</dbReference>
<reference evidence="2 3" key="1">
    <citation type="submission" date="2020-02" db="EMBL/GenBank/DDBJ databases">
        <title>Draft genome sequence of Haematococcus lacustris strain NIES-144.</title>
        <authorList>
            <person name="Morimoto D."/>
            <person name="Nakagawa S."/>
            <person name="Yoshida T."/>
            <person name="Sawayama S."/>
        </authorList>
    </citation>
    <scope>NUCLEOTIDE SEQUENCE [LARGE SCALE GENOMIC DNA]</scope>
    <source>
        <strain evidence="2 3">NIES-144</strain>
    </source>
</reference>
<evidence type="ECO:0000259" key="1">
    <source>
        <dbReference type="Pfam" id="PF04083"/>
    </source>
</evidence>
<gene>
    <name evidence="2" type="ORF">HaLaN_01870</name>
</gene>